<dbReference type="Proteomes" id="UP000199758">
    <property type="component" value="Unassembled WGS sequence"/>
</dbReference>
<keyword evidence="1" id="KW-0812">Transmembrane</keyword>
<gene>
    <name evidence="2" type="ORF">SAMN04488068_1851</name>
</gene>
<keyword evidence="1" id="KW-0472">Membrane</keyword>
<reference evidence="2 3" key="1">
    <citation type="submission" date="2016-11" db="EMBL/GenBank/DDBJ databases">
        <authorList>
            <person name="Jaros S."/>
            <person name="Januszkiewicz K."/>
            <person name="Wedrychowicz H."/>
        </authorList>
    </citation>
    <scope>NUCLEOTIDE SEQUENCE [LARGE SCALE GENOMIC DNA]</scope>
    <source>
        <strain evidence="2 3">CGMCC 1.7049</strain>
    </source>
</reference>
<evidence type="ECO:0000256" key="1">
    <source>
        <dbReference type="SAM" id="Phobius"/>
    </source>
</evidence>
<organism evidence="2 3">
    <name type="scientific">Hydrocarboniphaga daqingensis</name>
    <dbReference type="NCBI Taxonomy" id="490188"/>
    <lineage>
        <taxon>Bacteria</taxon>
        <taxon>Pseudomonadati</taxon>
        <taxon>Pseudomonadota</taxon>
        <taxon>Gammaproteobacteria</taxon>
        <taxon>Nevskiales</taxon>
        <taxon>Nevskiaceae</taxon>
        <taxon>Hydrocarboniphaga</taxon>
    </lineage>
</organism>
<dbReference type="RefSeq" id="WP_072896806.1">
    <property type="nucleotide sequence ID" value="NZ_FQWZ01000004.1"/>
</dbReference>
<evidence type="ECO:0000313" key="3">
    <source>
        <dbReference type="Proteomes" id="UP000199758"/>
    </source>
</evidence>
<proteinExistence type="predicted"/>
<dbReference type="EMBL" id="FQWZ01000004">
    <property type="protein sequence ID" value="SHG92714.1"/>
    <property type="molecule type" value="Genomic_DNA"/>
</dbReference>
<dbReference type="InterPro" id="IPR007047">
    <property type="entry name" value="Flp_Fap"/>
</dbReference>
<keyword evidence="3" id="KW-1185">Reference proteome</keyword>
<protein>
    <submittedName>
        <fullName evidence="2">Pilus assembly protein Flp/PilA</fullName>
    </submittedName>
</protein>
<name>A0A1M5NSX1_9GAMM</name>
<dbReference type="Pfam" id="PF04964">
    <property type="entry name" value="Flp_Fap"/>
    <property type="match status" value="1"/>
</dbReference>
<keyword evidence="1" id="KW-1133">Transmembrane helix</keyword>
<evidence type="ECO:0000313" key="2">
    <source>
        <dbReference type="EMBL" id="SHG92714.1"/>
    </source>
</evidence>
<dbReference type="AlphaFoldDB" id="A0A1M5NSX1"/>
<accession>A0A1M5NSX1</accession>
<sequence>MLNQYLTRLPSKEEGATAVEYGLIAGLIAVVIVGALILIGPQLDSVFTSISTALGNAAN</sequence>
<feature type="transmembrane region" description="Helical" evidence="1">
    <location>
        <begin position="21"/>
        <end position="39"/>
    </location>
</feature>
<dbReference type="STRING" id="490188.SAMN04488068_1851"/>